<evidence type="ECO:0000313" key="4">
    <source>
        <dbReference type="Proteomes" id="UP000236754"/>
    </source>
</evidence>
<dbReference type="AlphaFoldDB" id="A0A1H6EDF2"/>
<evidence type="ECO:0000259" key="2">
    <source>
        <dbReference type="Pfam" id="PF13701"/>
    </source>
</evidence>
<dbReference type="Pfam" id="PF13701">
    <property type="entry name" value="DDE_Tnp_1_4"/>
    <property type="match status" value="1"/>
</dbReference>
<reference evidence="3 4" key="1">
    <citation type="submission" date="2016-10" db="EMBL/GenBank/DDBJ databases">
        <authorList>
            <person name="de Groot N.N."/>
        </authorList>
    </citation>
    <scope>NUCLEOTIDE SEQUENCE [LARGE SCALE GENOMIC DNA]</scope>
    <source>
        <strain evidence="3 4">CGMCC 4.2023</strain>
    </source>
</reference>
<keyword evidence="4" id="KW-1185">Reference proteome</keyword>
<evidence type="ECO:0000256" key="1">
    <source>
        <dbReference type="SAM" id="MobiDB-lite"/>
    </source>
</evidence>
<feature type="compositionally biased region" description="Basic and acidic residues" evidence="1">
    <location>
        <begin position="506"/>
        <end position="517"/>
    </location>
</feature>
<feature type="compositionally biased region" description="Low complexity" evidence="1">
    <location>
        <begin position="463"/>
        <end position="480"/>
    </location>
</feature>
<dbReference type="Proteomes" id="UP000236754">
    <property type="component" value="Unassembled WGS sequence"/>
</dbReference>
<feature type="domain" description="Transposase DDE" evidence="2">
    <location>
        <begin position="5"/>
        <end position="455"/>
    </location>
</feature>
<dbReference type="EMBL" id="FNVU01000031">
    <property type="protein sequence ID" value="SEG94904.1"/>
    <property type="molecule type" value="Genomic_DNA"/>
</dbReference>
<organism evidence="3 4">
    <name type="scientific">Actinacidiphila yanglinensis</name>
    <dbReference type="NCBI Taxonomy" id="310779"/>
    <lineage>
        <taxon>Bacteria</taxon>
        <taxon>Bacillati</taxon>
        <taxon>Actinomycetota</taxon>
        <taxon>Actinomycetes</taxon>
        <taxon>Kitasatosporales</taxon>
        <taxon>Streptomycetaceae</taxon>
        <taxon>Actinacidiphila</taxon>
    </lineage>
</organism>
<accession>A0A1H6EDF2</accession>
<name>A0A1H6EDF2_9ACTN</name>
<dbReference type="InterPro" id="IPR047960">
    <property type="entry name" value="Transpos_IS1380"/>
</dbReference>
<gene>
    <name evidence="3" type="ORF">SAMN05216223_13161</name>
</gene>
<proteinExistence type="predicted"/>
<dbReference type="InterPro" id="IPR025668">
    <property type="entry name" value="Tnp_DDE_dom"/>
</dbReference>
<feature type="region of interest" description="Disordered" evidence="1">
    <location>
        <begin position="460"/>
        <end position="528"/>
    </location>
</feature>
<dbReference type="NCBIfam" id="NF033539">
    <property type="entry name" value="transpos_IS1380"/>
    <property type="match status" value="1"/>
</dbReference>
<sequence>MKKRIGSYPRVRVEGGGRAVVSQAGAVLLVETVCKAGLDRAISTALAPWRRPRAVHDPGKVLLDVALAVALGGDCLADVGMLRAEPAVFGPVASDPTVSRLIDTLAAAGPKTLHAIRAARAEARECVWSMAKTAAPDAGGQVIVDLDGVLVLAHSEKQDATATWKKTFGHHPLMAFVDHGSGGSGEPVAGLVRPGNAGSNTAADHITTGRLALAQLPKKYRRGRRTLMRTDSAGGTHEFTAWLARQGRWLSYSVGMTITDAVHEAALKVPPAAWTPAIKSGGEIRAGAWVAELDGDVLKGWPKGMRLIVRKERTHPGTQLRFTDADGLRLTAFATNTSGVPIAALELRHRQRARAEDRIQNARATGLRNLPVHDTAQNQIWLEIVQLALDLLAWMPMLALTGKTRRWEPRKLRLRLFSAAAQLVTTARRRHLRFASHWPWTGVITDALARLEALPNPADQYLPVPTSGTTPTGTTWNPAPTRRDSRALDLPTIRHKTRNSPPTSSADRHESHPDLWQRHPGAGKIGVGGRPADVVRSWCRFEPVRKSGAEDLAQHPEVLPRARRADSSLLPVPRRAVVRCGARHNAGRRRAWIWSANAAQGSISARPTAKCVSAFRGGTGAGTPRSERSLR</sequence>
<protein>
    <submittedName>
        <fullName evidence="3">Transposase, IS4 family</fullName>
    </submittedName>
</protein>
<evidence type="ECO:0000313" key="3">
    <source>
        <dbReference type="EMBL" id="SEG94904.1"/>
    </source>
</evidence>